<dbReference type="PANTHER" id="PTHR24110:SF3">
    <property type="entry name" value="CENTROSOMAL PROTEIN OF 78 KDA"/>
    <property type="match status" value="1"/>
</dbReference>
<dbReference type="RefSeq" id="XP_001354138.3">
    <property type="nucleotide sequence ID" value="XM_001354102.4"/>
</dbReference>
<dbReference type="InParanoid" id="A0A6I8UE82"/>
<dbReference type="InterPro" id="IPR032675">
    <property type="entry name" value="LRR_dom_sf"/>
</dbReference>
<proteinExistence type="predicted"/>
<dbReference type="Proteomes" id="UP000001819">
    <property type="component" value="Chromosome X"/>
</dbReference>
<organism evidence="2 3">
    <name type="scientific">Drosophila pseudoobscura pseudoobscura</name>
    <name type="common">Fruit fly</name>
    <dbReference type="NCBI Taxonomy" id="46245"/>
    <lineage>
        <taxon>Eukaryota</taxon>
        <taxon>Metazoa</taxon>
        <taxon>Ecdysozoa</taxon>
        <taxon>Arthropoda</taxon>
        <taxon>Hexapoda</taxon>
        <taxon>Insecta</taxon>
        <taxon>Pterygota</taxon>
        <taxon>Neoptera</taxon>
        <taxon>Endopterygota</taxon>
        <taxon>Diptera</taxon>
        <taxon>Brachycera</taxon>
        <taxon>Muscomorpha</taxon>
        <taxon>Ephydroidea</taxon>
        <taxon>Drosophilidae</taxon>
        <taxon>Drosophila</taxon>
        <taxon>Sophophora</taxon>
    </lineage>
</organism>
<dbReference type="SUPFAM" id="SSF52047">
    <property type="entry name" value="RNI-like"/>
    <property type="match status" value="1"/>
</dbReference>
<feature type="compositionally biased region" description="Acidic residues" evidence="1">
    <location>
        <begin position="202"/>
        <end position="212"/>
    </location>
</feature>
<dbReference type="ExpressionAtlas" id="A0A6I8UE82">
    <property type="expression patterns" value="baseline"/>
</dbReference>
<evidence type="ECO:0000313" key="2">
    <source>
        <dbReference type="Proteomes" id="UP000001819"/>
    </source>
</evidence>
<dbReference type="Gene3D" id="3.80.10.10">
    <property type="entry name" value="Ribonuclease Inhibitor"/>
    <property type="match status" value="1"/>
</dbReference>
<sequence>MDIEEDLDGMPPISIGTFGIPNDPELLDEYALYRPSMGTRRLHSERHREVYAEAFIEHERLGTLADLCVRALAKSQGTVHIAVPVREDPLKLRIHYDSIDVDLPLRECYFVEDVRYWRRVVLAKSTDKSLAQKKLSEYDWRGKGISIKYVEIVEACPAAFWPESEMAELAALVREHVRTMDIRHLQSLSEESFQRHKGSSDSEPDVTSEESEALIVSSDERNTSSEWTDEQEGECSEEQSTEQPDPKNQAKINFNRVETEEEQPAGAGAGAVAVAVAGAAAVEAAVEGVMYLLDDIQEAKRVARGSRNAVRQQLRRLQAARKEAHEQRVHRRTLMRQRPAEQPEKKRRKSRKTVMGVFSMKVEPEPEDDEDKIVDRRNKEKVLERLRRYDFPSEHCHHIDLSFVRFFDNLVSFSLEFLGPHMGRDFHKRHLRFSTEDVVRLARGLQELDKLQIFRLRNSRMDHLKLHVLCRVLKNLKALEVIDFGYDQMSDDCGATLGSLLEGGSMLKALELEYNQLDQNAASAIGAALQQRHQNGASGDAGGTHLQYLGLAHNRMSDRALSTLIHYIAGTEHVEELNVSAITARKEAVSESIGFLLRNHPPLRRLDMTAIPLNSSTGRRLICALESNQKVTHFDCRGCDLDSDEEFEADIIVRRNGFQADHSYIGDETQTEQDIREHFKSIKHPLVKKLEDERARRAECVKVRPPLILTPSDTTIESQVSEKEEAAEYDIWAELGIKTAKASVPQEIVESVSSHSTVLDLGPFHFDPNSFNLEQFREHVQQPGMGNRYYYFKSRREKR</sequence>
<evidence type="ECO:0000256" key="1">
    <source>
        <dbReference type="SAM" id="MobiDB-lite"/>
    </source>
</evidence>
<feature type="region of interest" description="Disordered" evidence="1">
    <location>
        <begin position="320"/>
        <end position="352"/>
    </location>
</feature>
<name>A0A6I8UE82_DROPS</name>
<evidence type="ECO:0000313" key="3">
    <source>
        <dbReference type="RefSeq" id="XP_001354138.3"/>
    </source>
</evidence>
<feature type="compositionally biased region" description="Acidic residues" evidence="1">
    <location>
        <begin position="227"/>
        <end position="240"/>
    </location>
</feature>
<dbReference type="AlphaFoldDB" id="A0A6I8UE82"/>
<protein>
    <submittedName>
        <fullName evidence="3">Uncharacterized protein</fullName>
    </submittedName>
</protein>
<dbReference type="PANTHER" id="PTHR24110">
    <property type="entry name" value="CENTROSOMAL PROTEIN OF 78 KDA"/>
    <property type="match status" value="1"/>
</dbReference>
<accession>A0A6I8UE82</accession>
<keyword evidence="2" id="KW-1185">Reference proteome</keyword>
<reference evidence="3" key="1">
    <citation type="submission" date="2025-08" db="UniProtKB">
        <authorList>
            <consortium name="RefSeq"/>
        </authorList>
    </citation>
    <scope>IDENTIFICATION</scope>
    <source>
        <strain evidence="3">MV-25-SWS-2005</strain>
        <tissue evidence="3">Whole body</tissue>
    </source>
</reference>
<dbReference type="KEGG" id="dpo:4813982"/>
<feature type="region of interest" description="Disordered" evidence="1">
    <location>
        <begin position="190"/>
        <end position="250"/>
    </location>
</feature>
<gene>
    <name evidence="3" type="primary">LOC4813982</name>
</gene>